<dbReference type="PRINTS" id="PR00153">
    <property type="entry name" value="CSAPPISMRASE"/>
</dbReference>
<dbReference type="Gene3D" id="2.130.10.10">
    <property type="entry name" value="YVTN repeat-like/Quinoprotein amine dehydrogenase"/>
    <property type="match status" value="1"/>
</dbReference>
<feature type="repeat" description="WD" evidence="7">
    <location>
        <begin position="30"/>
        <end position="62"/>
    </location>
</feature>
<comment type="caution">
    <text evidence="9">The sequence shown here is derived from an EMBL/GenBank/DDBJ whole genome shotgun (WGS) entry which is preliminary data.</text>
</comment>
<dbReference type="PANTHER" id="PTHR45625">
    <property type="entry name" value="PEPTIDYL-PROLYL CIS-TRANS ISOMERASE-RELATED"/>
    <property type="match status" value="1"/>
</dbReference>
<dbReference type="AlphaFoldDB" id="A0A9W7DTK0"/>
<dbReference type="SUPFAM" id="SSF50978">
    <property type="entry name" value="WD40 repeat-like"/>
    <property type="match status" value="1"/>
</dbReference>
<keyword evidence="3 7" id="KW-0853">WD repeat</keyword>
<keyword evidence="5" id="KW-0697">Rotamase</keyword>
<dbReference type="Pfam" id="PF00160">
    <property type="entry name" value="Pro_isomerase"/>
    <property type="match status" value="1"/>
</dbReference>
<dbReference type="InterPro" id="IPR036322">
    <property type="entry name" value="WD40_repeat_dom_sf"/>
</dbReference>
<dbReference type="GO" id="GO:0005634">
    <property type="term" value="C:nucleus"/>
    <property type="evidence" value="ECO:0007669"/>
    <property type="project" value="UniProtKB-ARBA"/>
</dbReference>
<dbReference type="Proteomes" id="UP001165085">
    <property type="component" value="Unassembled WGS sequence"/>
</dbReference>
<dbReference type="InterPro" id="IPR015943">
    <property type="entry name" value="WD40/YVTN_repeat-like_dom_sf"/>
</dbReference>
<protein>
    <recommendedName>
        <fullName evidence="2">peptidylprolyl isomerase</fullName>
        <ecNumber evidence="2">5.2.1.8</ecNumber>
    </recommendedName>
</protein>
<evidence type="ECO:0000256" key="2">
    <source>
        <dbReference type="ARBA" id="ARBA00013194"/>
    </source>
</evidence>
<dbReference type="InterPro" id="IPR029000">
    <property type="entry name" value="Cyclophilin-like_dom_sf"/>
</dbReference>
<dbReference type="Gene3D" id="2.40.100.10">
    <property type="entry name" value="Cyclophilin-like"/>
    <property type="match status" value="1"/>
</dbReference>
<dbReference type="SMART" id="SM00320">
    <property type="entry name" value="WD40"/>
    <property type="match status" value="5"/>
</dbReference>
<dbReference type="OrthoDB" id="10264753at2759"/>
<dbReference type="InterPro" id="IPR001680">
    <property type="entry name" value="WD40_rpt"/>
</dbReference>
<keyword evidence="4" id="KW-0677">Repeat</keyword>
<dbReference type="GO" id="GO:0003755">
    <property type="term" value="F:peptidyl-prolyl cis-trans isomerase activity"/>
    <property type="evidence" value="ECO:0007669"/>
    <property type="project" value="UniProtKB-KW"/>
</dbReference>
<dbReference type="PANTHER" id="PTHR45625:SF4">
    <property type="entry name" value="PEPTIDYLPROLYL ISOMERASE DOMAIN AND WD REPEAT-CONTAINING PROTEIN 1"/>
    <property type="match status" value="1"/>
</dbReference>
<evidence type="ECO:0000256" key="6">
    <source>
        <dbReference type="ARBA" id="ARBA00023235"/>
    </source>
</evidence>
<evidence type="ECO:0000256" key="7">
    <source>
        <dbReference type="PROSITE-ProRule" id="PRU00221"/>
    </source>
</evidence>
<evidence type="ECO:0000259" key="8">
    <source>
        <dbReference type="PROSITE" id="PS50072"/>
    </source>
</evidence>
<keyword evidence="6" id="KW-0413">Isomerase</keyword>
<feature type="domain" description="PPIase cyclophilin-type" evidence="8">
    <location>
        <begin position="451"/>
        <end position="605"/>
    </location>
</feature>
<dbReference type="PROSITE" id="PS50072">
    <property type="entry name" value="CSA_PPIASE_2"/>
    <property type="match status" value="1"/>
</dbReference>
<dbReference type="EMBL" id="BRXY01000022">
    <property type="protein sequence ID" value="GMH53750.1"/>
    <property type="molecule type" value="Genomic_DNA"/>
</dbReference>
<evidence type="ECO:0000313" key="9">
    <source>
        <dbReference type="EMBL" id="GMH53750.1"/>
    </source>
</evidence>
<dbReference type="Pfam" id="PF00400">
    <property type="entry name" value="WD40"/>
    <property type="match status" value="1"/>
</dbReference>
<dbReference type="FunFam" id="2.40.100.10:FF:000003">
    <property type="entry name" value="Peptidylprolyl isomerase domain and WD repeat-containing 1"/>
    <property type="match status" value="1"/>
</dbReference>
<keyword evidence="10" id="KW-1185">Reference proteome</keyword>
<dbReference type="PROSITE" id="PS50082">
    <property type="entry name" value="WD_REPEATS_2"/>
    <property type="match status" value="1"/>
</dbReference>
<sequence>MSKRKSSTVFPPPTLPLSLLPPPTPTYTRSYMHRTPLHSLHLSSSSGMLLTTSSDGIVKFWKRTGDVDSFEFVKSYKSHTEGISTSCISKGTTGGSTAATIGGDGVIKLYDMSQFDVSGMIKTPLKNFGTCSSFLLNSQTSLCVSLSTSGKINVYDTLTLSPEPVKIISLHPSPVTSILFCGKTVVSTDGDGFIAYWNGVGDGEDPGSVGGSELEDGEVGFEDPIKETDLYSMLKKKKGILGGCCGKSGKFAVYGEDRRIRLFEFRTGKCVAKYDDTVKGFEKEMDGGKFDFDRIEFGQRMAREREVGEAGAGRGMSFDETGRMLIYPSLVGIKVIDTLTHRLVRTLGPADASQTRFMDLIVCPVDAKLDKQMLLARDNSKSNKAVDRREGADVDNDPLVVATALGKKRFYAFSKFGHMNADLDSRDIFNEPPDSEDMIIAGAAGGASANMGSSAILRTTMGDIHIKLFGNECPRTIENFVGHGKSGYYEGTIMHRVIKGFMVQMGDPKGDGTGGESIWGGEFEDEISRDLRHDRPFTVSMANAGPGTNGSQFFITTVPTPWLDGKHTVFGRVTRGMDVVVSIENSLTDHLDKPVTDIKILNVEIE</sequence>
<evidence type="ECO:0000256" key="1">
    <source>
        <dbReference type="ARBA" id="ARBA00000971"/>
    </source>
</evidence>
<dbReference type="SUPFAM" id="SSF50891">
    <property type="entry name" value="Cyclophilin-like"/>
    <property type="match status" value="1"/>
</dbReference>
<dbReference type="InterPro" id="IPR044666">
    <property type="entry name" value="Cyclophilin_A-like"/>
</dbReference>
<comment type="catalytic activity">
    <reaction evidence="1">
        <text>[protein]-peptidylproline (omega=180) = [protein]-peptidylproline (omega=0)</text>
        <dbReference type="Rhea" id="RHEA:16237"/>
        <dbReference type="Rhea" id="RHEA-COMP:10747"/>
        <dbReference type="Rhea" id="RHEA-COMP:10748"/>
        <dbReference type="ChEBI" id="CHEBI:83833"/>
        <dbReference type="ChEBI" id="CHEBI:83834"/>
        <dbReference type="EC" id="5.2.1.8"/>
    </reaction>
</comment>
<dbReference type="CDD" id="cd01927">
    <property type="entry name" value="cyclophilin_WD40"/>
    <property type="match status" value="1"/>
</dbReference>
<evidence type="ECO:0000256" key="4">
    <source>
        <dbReference type="ARBA" id="ARBA00022737"/>
    </source>
</evidence>
<evidence type="ECO:0000256" key="3">
    <source>
        <dbReference type="ARBA" id="ARBA00022574"/>
    </source>
</evidence>
<dbReference type="InterPro" id="IPR002130">
    <property type="entry name" value="Cyclophilin-type_PPIase_dom"/>
</dbReference>
<evidence type="ECO:0000313" key="10">
    <source>
        <dbReference type="Proteomes" id="UP001165085"/>
    </source>
</evidence>
<gene>
    <name evidence="9" type="ORF">TrST_g8075</name>
</gene>
<name>A0A9W7DTK0_9STRA</name>
<reference evidence="10" key="1">
    <citation type="journal article" date="2023" name="Commun. Biol.">
        <title>Genome analysis of Parmales, the sister group of diatoms, reveals the evolutionary specialization of diatoms from phago-mixotrophs to photoautotrophs.</title>
        <authorList>
            <person name="Ban H."/>
            <person name="Sato S."/>
            <person name="Yoshikawa S."/>
            <person name="Yamada K."/>
            <person name="Nakamura Y."/>
            <person name="Ichinomiya M."/>
            <person name="Sato N."/>
            <person name="Blanc-Mathieu R."/>
            <person name="Endo H."/>
            <person name="Kuwata A."/>
            <person name="Ogata H."/>
        </authorList>
    </citation>
    <scope>NUCLEOTIDE SEQUENCE [LARGE SCALE GENOMIC DNA]</scope>
    <source>
        <strain evidence="10">NIES 3701</strain>
    </source>
</reference>
<organism evidence="9 10">
    <name type="scientific">Triparma strigata</name>
    <dbReference type="NCBI Taxonomy" id="1606541"/>
    <lineage>
        <taxon>Eukaryota</taxon>
        <taxon>Sar</taxon>
        <taxon>Stramenopiles</taxon>
        <taxon>Ochrophyta</taxon>
        <taxon>Bolidophyceae</taxon>
        <taxon>Parmales</taxon>
        <taxon>Triparmaceae</taxon>
        <taxon>Triparma</taxon>
    </lineage>
</organism>
<accession>A0A9W7DTK0</accession>
<proteinExistence type="predicted"/>
<evidence type="ECO:0000256" key="5">
    <source>
        <dbReference type="ARBA" id="ARBA00023110"/>
    </source>
</evidence>
<dbReference type="EC" id="5.2.1.8" evidence="2"/>